<dbReference type="EMBL" id="JAOYFB010000059">
    <property type="protein sequence ID" value="KAK4045754.1"/>
    <property type="molecule type" value="Genomic_DNA"/>
</dbReference>
<reference evidence="1 2" key="1">
    <citation type="journal article" date="2023" name="Nucleic Acids Res.">
        <title>The hologenome of Daphnia magna reveals possible DNA methylation and microbiome-mediated evolution of the host genome.</title>
        <authorList>
            <person name="Chaturvedi A."/>
            <person name="Li X."/>
            <person name="Dhandapani V."/>
            <person name="Marshall H."/>
            <person name="Kissane S."/>
            <person name="Cuenca-Cambronero M."/>
            <person name="Asole G."/>
            <person name="Calvet F."/>
            <person name="Ruiz-Romero M."/>
            <person name="Marangio P."/>
            <person name="Guigo R."/>
            <person name="Rago D."/>
            <person name="Mirbahai L."/>
            <person name="Eastwood N."/>
            <person name="Colbourne J.K."/>
            <person name="Zhou J."/>
            <person name="Mallon E."/>
            <person name="Orsini L."/>
        </authorList>
    </citation>
    <scope>NUCLEOTIDE SEQUENCE [LARGE SCALE GENOMIC DNA]</scope>
    <source>
        <strain evidence="1">LRV0_1</strain>
    </source>
</reference>
<organism evidence="1 2">
    <name type="scientific">Daphnia magna</name>
    <dbReference type="NCBI Taxonomy" id="35525"/>
    <lineage>
        <taxon>Eukaryota</taxon>
        <taxon>Metazoa</taxon>
        <taxon>Ecdysozoa</taxon>
        <taxon>Arthropoda</taxon>
        <taxon>Crustacea</taxon>
        <taxon>Branchiopoda</taxon>
        <taxon>Diplostraca</taxon>
        <taxon>Cladocera</taxon>
        <taxon>Anomopoda</taxon>
        <taxon>Daphniidae</taxon>
        <taxon>Daphnia</taxon>
    </lineage>
</organism>
<comment type="caution">
    <text evidence="1">The sequence shown here is derived from an EMBL/GenBank/DDBJ whole genome shotgun (WGS) entry which is preliminary data.</text>
</comment>
<keyword evidence="2" id="KW-1185">Reference proteome</keyword>
<evidence type="ECO:0000313" key="2">
    <source>
        <dbReference type="Proteomes" id="UP001234178"/>
    </source>
</evidence>
<protein>
    <submittedName>
        <fullName evidence="1">Uncharacterized protein</fullName>
    </submittedName>
</protein>
<proteinExistence type="predicted"/>
<dbReference type="Proteomes" id="UP001234178">
    <property type="component" value="Unassembled WGS sequence"/>
</dbReference>
<accession>A0ABR0BAZ3</accession>
<gene>
    <name evidence="1" type="ORF">OUZ56_033665</name>
</gene>
<name>A0ABR0BAZ3_9CRUS</name>
<sequence length="87" mass="10116">MKYEYVYSQPRVLPIRFVHGEKQQHDRERIEVRKRLEVLETTSSVEGAGDGEQAAQRSTQLAKLEVRIVEHGQHCLETLQSLEKLTK</sequence>
<evidence type="ECO:0000313" key="1">
    <source>
        <dbReference type="EMBL" id="KAK4045754.1"/>
    </source>
</evidence>